<protein>
    <submittedName>
        <fullName evidence="1">Uncharacterized protein</fullName>
    </submittedName>
</protein>
<organism evidence="1">
    <name type="scientific">Rhizophora mucronata</name>
    <name type="common">Asiatic mangrove</name>
    <dbReference type="NCBI Taxonomy" id="61149"/>
    <lineage>
        <taxon>Eukaryota</taxon>
        <taxon>Viridiplantae</taxon>
        <taxon>Streptophyta</taxon>
        <taxon>Embryophyta</taxon>
        <taxon>Tracheophyta</taxon>
        <taxon>Spermatophyta</taxon>
        <taxon>Magnoliopsida</taxon>
        <taxon>eudicotyledons</taxon>
        <taxon>Gunneridae</taxon>
        <taxon>Pentapetalae</taxon>
        <taxon>rosids</taxon>
        <taxon>fabids</taxon>
        <taxon>Malpighiales</taxon>
        <taxon>Rhizophoraceae</taxon>
        <taxon>Rhizophora</taxon>
    </lineage>
</organism>
<evidence type="ECO:0000313" key="1">
    <source>
        <dbReference type="EMBL" id="MBX28025.1"/>
    </source>
</evidence>
<dbReference type="AlphaFoldDB" id="A0A2P2MCN9"/>
<accession>A0A2P2MCN9</accession>
<sequence>MVYPIVGVGGVGGYSSRWWPRRREAAFFSESAVVVEASLEGGG</sequence>
<reference evidence="1" key="1">
    <citation type="submission" date="2018-02" db="EMBL/GenBank/DDBJ databases">
        <title>Rhizophora mucronata_Transcriptome.</title>
        <authorList>
            <person name="Meera S.P."/>
            <person name="Sreeshan A."/>
            <person name="Augustine A."/>
        </authorList>
    </citation>
    <scope>NUCLEOTIDE SEQUENCE</scope>
    <source>
        <tissue evidence="1">Leaf</tissue>
    </source>
</reference>
<name>A0A2P2MCN9_RHIMU</name>
<proteinExistence type="predicted"/>
<dbReference type="EMBL" id="GGEC01047541">
    <property type="protein sequence ID" value="MBX28025.1"/>
    <property type="molecule type" value="Transcribed_RNA"/>
</dbReference>